<feature type="region of interest" description="Disordered" evidence="1">
    <location>
        <begin position="29"/>
        <end position="51"/>
    </location>
</feature>
<sequence>MTNEIFYALGGLLVVYLLIASINKRHSKKRKSRSFMEGRRLRDRRGKSERN</sequence>
<comment type="caution">
    <text evidence="3">The sequence shown here is derived from an EMBL/GenBank/DDBJ whole genome shotgun (WGS) entry which is preliminary data.</text>
</comment>
<gene>
    <name evidence="3" type="ORF">NG653_03905</name>
</gene>
<dbReference type="Proteomes" id="UP001206312">
    <property type="component" value="Unassembled WGS sequence"/>
</dbReference>
<evidence type="ECO:0000313" key="4">
    <source>
        <dbReference type="Proteomes" id="UP001206312"/>
    </source>
</evidence>
<evidence type="ECO:0000256" key="1">
    <source>
        <dbReference type="SAM" id="MobiDB-lite"/>
    </source>
</evidence>
<keyword evidence="4" id="KW-1185">Reference proteome</keyword>
<feature type="compositionally biased region" description="Basic and acidic residues" evidence="1">
    <location>
        <begin position="34"/>
        <end position="51"/>
    </location>
</feature>
<reference evidence="3 4" key="1">
    <citation type="submission" date="2022-06" db="EMBL/GenBank/DDBJ databases">
        <authorList>
            <person name="Xuan X."/>
        </authorList>
    </citation>
    <scope>NUCLEOTIDE SEQUENCE [LARGE SCALE GENOMIC DNA]</scope>
    <source>
        <strain evidence="3 4">2V75</strain>
    </source>
</reference>
<accession>A0ABT1AVS5</accession>
<keyword evidence="2" id="KW-0472">Membrane</keyword>
<evidence type="ECO:0000256" key="2">
    <source>
        <dbReference type="SAM" id="Phobius"/>
    </source>
</evidence>
<name>A0ABT1AVS5_9FLAO</name>
<dbReference type="RefSeq" id="WP_252740360.1">
    <property type="nucleotide sequence ID" value="NZ_JAMXIB010000002.1"/>
</dbReference>
<organism evidence="3 4">
    <name type="scientific">Robiginitalea marina</name>
    <dbReference type="NCBI Taxonomy" id="2954105"/>
    <lineage>
        <taxon>Bacteria</taxon>
        <taxon>Pseudomonadati</taxon>
        <taxon>Bacteroidota</taxon>
        <taxon>Flavobacteriia</taxon>
        <taxon>Flavobacteriales</taxon>
        <taxon>Flavobacteriaceae</taxon>
        <taxon>Robiginitalea</taxon>
    </lineage>
</organism>
<keyword evidence="2" id="KW-1133">Transmembrane helix</keyword>
<proteinExistence type="predicted"/>
<evidence type="ECO:0000313" key="3">
    <source>
        <dbReference type="EMBL" id="MCO5723986.1"/>
    </source>
</evidence>
<feature type="transmembrane region" description="Helical" evidence="2">
    <location>
        <begin position="6"/>
        <end position="23"/>
    </location>
</feature>
<dbReference type="EMBL" id="JAMXIB010000002">
    <property type="protein sequence ID" value="MCO5723986.1"/>
    <property type="molecule type" value="Genomic_DNA"/>
</dbReference>
<protein>
    <submittedName>
        <fullName evidence="3">Uncharacterized protein</fullName>
    </submittedName>
</protein>
<keyword evidence="2" id="KW-0812">Transmembrane</keyword>